<dbReference type="RefSeq" id="WP_431603102.1">
    <property type="nucleotide sequence ID" value="NZ_CABHMY010000104.1"/>
</dbReference>
<proteinExistence type="predicted"/>
<evidence type="ECO:0000256" key="2">
    <source>
        <dbReference type="ARBA" id="ARBA00023125"/>
    </source>
</evidence>
<dbReference type="InterPro" id="IPR009057">
    <property type="entry name" value="Homeodomain-like_sf"/>
</dbReference>
<dbReference type="PANTHER" id="PTHR47893">
    <property type="entry name" value="REGULATORY PROTEIN PCHR"/>
    <property type="match status" value="1"/>
</dbReference>
<dbReference type="SUPFAM" id="SSF46689">
    <property type="entry name" value="Homeodomain-like"/>
    <property type="match status" value="1"/>
</dbReference>
<dbReference type="InterPro" id="IPR020449">
    <property type="entry name" value="Tscrpt_reg_AraC-type_HTH"/>
</dbReference>
<dbReference type="Pfam" id="PF12833">
    <property type="entry name" value="HTH_18"/>
    <property type="match status" value="1"/>
</dbReference>
<dbReference type="InterPro" id="IPR053142">
    <property type="entry name" value="PchR_regulatory_protein"/>
</dbReference>
<dbReference type="EMBL" id="CABHMY010000104">
    <property type="protein sequence ID" value="VUX11172.1"/>
    <property type="molecule type" value="Genomic_DNA"/>
</dbReference>
<dbReference type="GO" id="GO:0043565">
    <property type="term" value="F:sequence-specific DNA binding"/>
    <property type="evidence" value="ECO:0007669"/>
    <property type="project" value="InterPro"/>
</dbReference>
<keyword evidence="2" id="KW-0238">DNA-binding</keyword>
<dbReference type="InterPro" id="IPR018060">
    <property type="entry name" value="HTH_AraC"/>
</dbReference>
<feature type="domain" description="HTH araC/xylS-type" evidence="4">
    <location>
        <begin position="222"/>
        <end position="320"/>
    </location>
</feature>
<dbReference type="AlphaFoldDB" id="A0A564TVD3"/>
<dbReference type="PANTHER" id="PTHR47893:SF1">
    <property type="entry name" value="REGULATORY PROTEIN PCHR"/>
    <property type="match status" value="1"/>
</dbReference>
<dbReference type="Gene3D" id="1.10.10.60">
    <property type="entry name" value="Homeodomain-like"/>
    <property type="match status" value="2"/>
</dbReference>
<dbReference type="PROSITE" id="PS01124">
    <property type="entry name" value="HTH_ARAC_FAMILY_2"/>
    <property type="match status" value="1"/>
</dbReference>
<dbReference type="SMART" id="SM00342">
    <property type="entry name" value="HTH_ARAC"/>
    <property type="match status" value="1"/>
</dbReference>
<accession>A0A564TVD3</accession>
<evidence type="ECO:0000313" key="6">
    <source>
        <dbReference type="Proteomes" id="UP000406184"/>
    </source>
</evidence>
<evidence type="ECO:0000259" key="4">
    <source>
        <dbReference type="PROSITE" id="PS01124"/>
    </source>
</evidence>
<dbReference type="GO" id="GO:0003700">
    <property type="term" value="F:DNA-binding transcription factor activity"/>
    <property type="evidence" value="ECO:0007669"/>
    <property type="project" value="InterPro"/>
</dbReference>
<keyword evidence="3" id="KW-0804">Transcription</keyword>
<evidence type="ECO:0000256" key="1">
    <source>
        <dbReference type="ARBA" id="ARBA00023015"/>
    </source>
</evidence>
<sequence>MSDIAAQFNTMLIKSGFQEMPPNGKFSSIGNFYCLPKSFGEGIYWIYGEKNLFNIKIHDFYFYEDEFFDQESLNWPESLSITYYESVSGEEIMPYRRLTAGCIKTFFGGQHPYKAIFHKNIPIRTIGIEIMPAYYEKYLKEAFPDEYINPDEAFREIDQANDFPEMVSLLRKIWNYNGDGMAAKLFFQSKVFEAVALIVEHNKKSPERGKVRISSQDIKSLENVAAYINDHYNREILLDKLSRIACMGTTKLKITFKQVYCCTITEYIQQRRLSQGENLLCSTDFPIEQIALAVGYSNAGRFSRDFKKSTGLYPSEYRKWAQQKKINKKRYNKSFCLEKFLYKLLKYHLLSLVLSRAEGKYFDIFENPLAFFYIIAIMFSWARSERQGIFLWRPFYGTE</sequence>
<gene>
    <name evidence="5" type="primary">araC_4</name>
    <name evidence="5" type="ORF">FPPS064S07_02853</name>
</gene>
<protein>
    <submittedName>
        <fullName evidence="5">Arabinose operon regulatory protein</fullName>
    </submittedName>
</protein>
<evidence type="ECO:0000256" key="3">
    <source>
        <dbReference type="ARBA" id="ARBA00023163"/>
    </source>
</evidence>
<reference evidence="5 6" key="1">
    <citation type="submission" date="2019-07" db="EMBL/GenBank/DDBJ databases">
        <authorList>
            <person name="Hibberd C M."/>
            <person name="Gehrig L. J."/>
            <person name="Chang H.-W."/>
            <person name="Venkatesh S."/>
        </authorList>
    </citation>
    <scope>NUCLEOTIDE SEQUENCE [LARGE SCALE GENOMIC DNA]</scope>
    <source>
        <strain evidence="5">Faecalibacterium_prausnitzii_JG_BgPS064</strain>
    </source>
</reference>
<dbReference type="Proteomes" id="UP000406184">
    <property type="component" value="Unassembled WGS sequence"/>
</dbReference>
<keyword evidence="6" id="KW-1185">Reference proteome</keyword>
<keyword evidence="1" id="KW-0805">Transcription regulation</keyword>
<dbReference type="PRINTS" id="PR00032">
    <property type="entry name" value="HTHARAC"/>
</dbReference>
<name>A0A564TVD3_9FIRM</name>
<organism evidence="5 6">
    <name type="scientific">Faecalibacterium prausnitzii</name>
    <dbReference type="NCBI Taxonomy" id="853"/>
    <lineage>
        <taxon>Bacteria</taxon>
        <taxon>Bacillati</taxon>
        <taxon>Bacillota</taxon>
        <taxon>Clostridia</taxon>
        <taxon>Eubacteriales</taxon>
        <taxon>Oscillospiraceae</taxon>
        <taxon>Faecalibacterium</taxon>
    </lineage>
</organism>
<evidence type="ECO:0000313" key="5">
    <source>
        <dbReference type="EMBL" id="VUX11172.1"/>
    </source>
</evidence>